<evidence type="ECO:0000259" key="1">
    <source>
        <dbReference type="Pfam" id="PF13280"/>
    </source>
</evidence>
<name>A0A1H0FVV8_9BACT</name>
<comment type="caution">
    <text evidence="3">The sequence shown here is derived from an EMBL/GenBank/DDBJ whole genome shotgun (WGS) entry which is preliminary data.</text>
</comment>
<feature type="domain" description="WYL" evidence="1">
    <location>
        <begin position="132"/>
        <end position="196"/>
    </location>
</feature>
<dbReference type="PANTHER" id="PTHR34580:SF9">
    <property type="entry name" value="SLL5097 PROTEIN"/>
    <property type="match status" value="1"/>
</dbReference>
<dbReference type="Proteomes" id="UP000199134">
    <property type="component" value="Unassembled WGS sequence"/>
</dbReference>
<dbReference type="EMBL" id="FNIW01000006">
    <property type="protein sequence ID" value="SDN98712.1"/>
    <property type="molecule type" value="Genomic_DNA"/>
</dbReference>
<dbReference type="PANTHER" id="PTHR34580">
    <property type="match status" value="1"/>
</dbReference>
<dbReference type="AlphaFoldDB" id="A0A1H0FVV8"/>
<sequence>MEISENLIIFAVMKHSQIFRQYIWIINTLRGCGGLTFEELNQKWKAEDVSRGKPLQRSSFNRHRDAILEMFGIIIDCDLRTYKYYIGNQKALEDDSLERWIYSTLTVHGALSEGASVKERLVLENAPAGERYLDMMIHAIRCNHRLRIGYQKFQAEGYEKTVCPYALKLFRQRWYLLARNDEDQMRIYALDRITSLCLTEETFEMPADFSAQKYFSEYFGVLTTEIPLTHVVVRAHKWMPDYLRTLPLHHSQRELQSTPDYTDFSYDIRPTSDFLGELMRHSVGIEVLEPGELREKMKKMLVDTLERYS</sequence>
<dbReference type="InterPro" id="IPR026881">
    <property type="entry name" value="WYL_dom"/>
</dbReference>
<evidence type="ECO:0000259" key="2">
    <source>
        <dbReference type="Pfam" id="PF25583"/>
    </source>
</evidence>
<proteinExistence type="predicted"/>
<dbReference type="PROSITE" id="PS52050">
    <property type="entry name" value="WYL"/>
    <property type="match status" value="1"/>
</dbReference>
<dbReference type="InterPro" id="IPR057727">
    <property type="entry name" value="WCX_dom"/>
</dbReference>
<protein>
    <submittedName>
        <fullName evidence="3">WYL domain-containing protein</fullName>
    </submittedName>
</protein>
<feature type="domain" description="WCX" evidence="2">
    <location>
        <begin position="229"/>
        <end position="301"/>
    </location>
</feature>
<dbReference type="InterPro" id="IPR051534">
    <property type="entry name" value="CBASS_pafABC_assoc_protein"/>
</dbReference>
<evidence type="ECO:0000313" key="3">
    <source>
        <dbReference type="EMBL" id="SDN98712.1"/>
    </source>
</evidence>
<gene>
    <name evidence="3" type="ORF">SAMN04487900_106131</name>
</gene>
<organism evidence="3 4">
    <name type="scientific">Prevotella communis</name>
    <dbReference type="NCBI Taxonomy" id="2913614"/>
    <lineage>
        <taxon>Bacteria</taxon>
        <taxon>Pseudomonadati</taxon>
        <taxon>Bacteroidota</taxon>
        <taxon>Bacteroidia</taxon>
        <taxon>Bacteroidales</taxon>
        <taxon>Prevotellaceae</taxon>
        <taxon>Prevotella</taxon>
    </lineage>
</organism>
<reference evidence="4" key="1">
    <citation type="submission" date="2016-10" db="EMBL/GenBank/DDBJ databases">
        <authorList>
            <person name="de Groot N.N."/>
        </authorList>
    </citation>
    <scope>NUCLEOTIDE SEQUENCE [LARGE SCALE GENOMIC DNA]</scope>
    <source>
        <strain evidence="4">BP1-145</strain>
    </source>
</reference>
<dbReference type="Pfam" id="PF13280">
    <property type="entry name" value="WYL"/>
    <property type="match status" value="1"/>
</dbReference>
<accession>A0A1H0FVV8</accession>
<dbReference type="Pfam" id="PF25583">
    <property type="entry name" value="WCX"/>
    <property type="match status" value="1"/>
</dbReference>
<evidence type="ECO:0000313" key="4">
    <source>
        <dbReference type="Proteomes" id="UP000199134"/>
    </source>
</evidence>